<dbReference type="PANTHER" id="PTHR30086">
    <property type="entry name" value="ARGININE EXPORTER PROTEIN ARGO"/>
    <property type="match status" value="1"/>
</dbReference>
<comment type="caution">
    <text evidence="8">The sequence shown here is derived from an EMBL/GenBank/DDBJ whole genome shotgun (WGS) entry which is preliminary data.</text>
</comment>
<comment type="subcellular location">
    <subcellularLocation>
        <location evidence="1">Cell membrane</location>
        <topology evidence="1">Multi-pass membrane protein</topology>
    </subcellularLocation>
</comment>
<keyword evidence="5 7" id="KW-1133">Transmembrane helix</keyword>
<protein>
    <submittedName>
        <fullName evidence="8">LysE family translocator</fullName>
    </submittedName>
</protein>
<dbReference type="Proteomes" id="UP001288620">
    <property type="component" value="Unassembled WGS sequence"/>
</dbReference>
<evidence type="ECO:0000256" key="2">
    <source>
        <dbReference type="ARBA" id="ARBA00022475"/>
    </source>
</evidence>
<evidence type="ECO:0000256" key="3">
    <source>
        <dbReference type="ARBA" id="ARBA00022692"/>
    </source>
</evidence>
<keyword evidence="6 7" id="KW-0472">Membrane</keyword>
<feature type="transmembrane region" description="Helical" evidence="7">
    <location>
        <begin position="41"/>
        <end position="66"/>
    </location>
</feature>
<evidence type="ECO:0000313" key="9">
    <source>
        <dbReference type="Proteomes" id="UP001288620"/>
    </source>
</evidence>
<organism evidence="8 9">
    <name type="scientific">Pantoea eucrina</name>
    <dbReference type="NCBI Taxonomy" id="472693"/>
    <lineage>
        <taxon>Bacteria</taxon>
        <taxon>Pseudomonadati</taxon>
        <taxon>Pseudomonadota</taxon>
        <taxon>Gammaproteobacteria</taxon>
        <taxon>Enterobacterales</taxon>
        <taxon>Erwiniaceae</taxon>
        <taxon>Pantoea</taxon>
    </lineage>
</organism>
<dbReference type="PANTHER" id="PTHR30086:SF20">
    <property type="entry name" value="ARGININE EXPORTER PROTEIN ARGO-RELATED"/>
    <property type="match status" value="1"/>
</dbReference>
<evidence type="ECO:0000313" key="8">
    <source>
        <dbReference type="EMBL" id="MDZ7279990.1"/>
    </source>
</evidence>
<evidence type="ECO:0000256" key="5">
    <source>
        <dbReference type="ARBA" id="ARBA00022989"/>
    </source>
</evidence>
<evidence type="ECO:0000256" key="7">
    <source>
        <dbReference type="SAM" id="Phobius"/>
    </source>
</evidence>
<accession>A0ABU5LJ81</accession>
<proteinExistence type="predicted"/>
<feature type="transmembrane region" description="Helical" evidence="7">
    <location>
        <begin position="193"/>
        <end position="211"/>
    </location>
</feature>
<dbReference type="Pfam" id="PF01810">
    <property type="entry name" value="LysE"/>
    <property type="match status" value="1"/>
</dbReference>
<sequence length="214" mass="22438">MLDITQFGLFALSVFLLSVTPGPDMAYVIGQSVANGRRAGILSATGVALGSCTHAVASALGLTALLAASPVMFTAVKYLGGAYLIFLGGKMIIGTFKNASQEAASSRANRSARGAYSLLTKGFITTLTNPKVLLFFVAFFPQFVSPEGEHHTESFLLLGLTYALIAFLTDCTFALLAGGAASVVSGNYRLQKALDRMVGATFIALGIRLALTRR</sequence>
<evidence type="ECO:0000256" key="6">
    <source>
        <dbReference type="ARBA" id="ARBA00023136"/>
    </source>
</evidence>
<dbReference type="EMBL" id="JAOBTT010000002">
    <property type="protein sequence ID" value="MDZ7279990.1"/>
    <property type="molecule type" value="Genomic_DNA"/>
</dbReference>
<dbReference type="PIRSF" id="PIRSF006324">
    <property type="entry name" value="LeuE"/>
    <property type="match status" value="1"/>
</dbReference>
<keyword evidence="9" id="KW-1185">Reference proteome</keyword>
<feature type="transmembrane region" description="Helical" evidence="7">
    <location>
        <begin position="6"/>
        <end position="29"/>
    </location>
</feature>
<keyword evidence="2" id="KW-1003">Cell membrane</keyword>
<evidence type="ECO:0000256" key="1">
    <source>
        <dbReference type="ARBA" id="ARBA00004651"/>
    </source>
</evidence>
<feature type="transmembrane region" description="Helical" evidence="7">
    <location>
        <begin position="118"/>
        <end position="140"/>
    </location>
</feature>
<evidence type="ECO:0000256" key="4">
    <source>
        <dbReference type="ARBA" id="ARBA00022970"/>
    </source>
</evidence>
<name>A0ABU5LJ81_9GAMM</name>
<keyword evidence="4" id="KW-0029">Amino-acid transport</keyword>
<gene>
    <name evidence="8" type="ORF">N4G40_17200</name>
</gene>
<feature type="transmembrane region" description="Helical" evidence="7">
    <location>
        <begin position="78"/>
        <end position="97"/>
    </location>
</feature>
<dbReference type="InterPro" id="IPR001123">
    <property type="entry name" value="LeuE-type"/>
</dbReference>
<dbReference type="RefSeq" id="WP_322543887.1">
    <property type="nucleotide sequence ID" value="NZ_JAOBTT010000002.1"/>
</dbReference>
<keyword evidence="3 7" id="KW-0812">Transmembrane</keyword>
<keyword evidence="4" id="KW-0813">Transport</keyword>
<reference evidence="9" key="1">
    <citation type="submission" date="2023-07" db="EMBL/GenBank/DDBJ databases">
        <title>Structural and functional analysis of rice phyllospheric bacteria for their antimicrobial properties and defense elicitation against blast disease.</title>
        <authorList>
            <person name="Sahu K.P."/>
            <person name="Asharani P."/>
            <person name="Kumar M."/>
            <person name="Reddy B."/>
            <person name="Kumar A."/>
        </authorList>
    </citation>
    <scope>NUCLEOTIDE SEQUENCE [LARGE SCALE GENOMIC DNA]</scope>
    <source>
        <strain evidence="9">OsEp_Plm_30P10</strain>
    </source>
</reference>
<feature type="transmembrane region" description="Helical" evidence="7">
    <location>
        <begin position="160"/>
        <end position="181"/>
    </location>
</feature>